<dbReference type="PANTHER" id="PTHR42850">
    <property type="entry name" value="METALLOPHOSPHOESTERASE"/>
    <property type="match status" value="1"/>
</dbReference>
<feature type="domain" description="Calcineurin-like phosphoesterase" evidence="2">
    <location>
        <begin position="1"/>
        <end position="203"/>
    </location>
</feature>
<name>A0A6J4IT54_9BACT</name>
<dbReference type="PIRSF" id="PIRSF000883">
    <property type="entry name" value="Pesterase_MJ0912"/>
    <property type="match status" value="1"/>
</dbReference>
<dbReference type="InterPro" id="IPR029052">
    <property type="entry name" value="Metallo-depent_PP-like"/>
</dbReference>
<accession>A0A6J4IT54</accession>
<evidence type="ECO:0000256" key="1">
    <source>
        <dbReference type="ARBA" id="ARBA00008950"/>
    </source>
</evidence>
<dbReference type="GO" id="GO:0005737">
    <property type="term" value="C:cytoplasm"/>
    <property type="evidence" value="ECO:0007669"/>
    <property type="project" value="TreeGrafter"/>
</dbReference>
<evidence type="ECO:0000313" key="3">
    <source>
        <dbReference type="EMBL" id="CAA9261215.1"/>
    </source>
</evidence>
<evidence type="ECO:0000259" key="2">
    <source>
        <dbReference type="Pfam" id="PF12850"/>
    </source>
</evidence>
<dbReference type="InterPro" id="IPR024654">
    <property type="entry name" value="Calcineurin-like_PHP_lpxH"/>
</dbReference>
<dbReference type="Gene3D" id="3.60.21.10">
    <property type="match status" value="1"/>
</dbReference>
<sequence>MRFAVFSDLHANLEATEAVMADAHARDCTHYVCLGDLVGYNANPHECVEIVRNLDCPVVKGNHDEQACLNESSRGFNELAEQAITWTREHITEADKEWLSELRMTRQVRDFTIVHATLDTPNEWGYVFNNLDAVASFTYQHTPVCFFGHTHVAGAFVRDDGVKRVKTEQLPIEPGKKYFINTGSVGQPRDGDPRAAYCIYDTEMNIVEQRRVRYDMPKTQRKIIDAGLPRLLADRLELGR</sequence>
<reference evidence="3" key="1">
    <citation type="submission" date="2020-02" db="EMBL/GenBank/DDBJ databases">
        <authorList>
            <person name="Meier V. D."/>
        </authorList>
    </citation>
    <scope>NUCLEOTIDE SEQUENCE</scope>
    <source>
        <strain evidence="3">AVDCRST_MAG42</strain>
    </source>
</reference>
<dbReference type="InterPro" id="IPR011152">
    <property type="entry name" value="Pesterase_MJ0912"/>
</dbReference>
<organism evidence="3">
    <name type="scientific">uncultured Chthoniobacterales bacterium</name>
    <dbReference type="NCBI Taxonomy" id="1836801"/>
    <lineage>
        <taxon>Bacteria</taxon>
        <taxon>Pseudomonadati</taxon>
        <taxon>Verrucomicrobiota</taxon>
        <taxon>Spartobacteria</taxon>
        <taxon>Chthoniobacterales</taxon>
        <taxon>environmental samples</taxon>
    </lineage>
</organism>
<dbReference type="EMBL" id="CADCTA010000097">
    <property type="protein sequence ID" value="CAA9261215.1"/>
    <property type="molecule type" value="Genomic_DNA"/>
</dbReference>
<dbReference type="InterPro" id="IPR050126">
    <property type="entry name" value="Ap4A_hydrolase"/>
</dbReference>
<dbReference type="CDD" id="cd00838">
    <property type="entry name" value="MPP_superfamily"/>
    <property type="match status" value="1"/>
</dbReference>
<dbReference type="Pfam" id="PF12850">
    <property type="entry name" value="Metallophos_2"/>
    <property type="match status" value="1"/>
</dbReference>
<protein>
    <recommendedName>
        <fullName evidence="2">Calcineurin-like phosphoesterase domain-containing protein</fullName>
    </recommendedName>
</protein>
<gene>
    <name evidence="3" type="ORF">AVDCRST_MAG42-2968</name>
</gene>
<dbReference type="SUPFAM" id="SSF56300">
    <property type="entry name" value="Metallo-dependent phosphatases"/>
    <property type="match status" value="1"/>
</dbReference>
<comment type="similarity">
    <text evidence="1">Belongs to the metallophosphoesterase superfamily. YfcE family.</text>
</comment>
<dbReference type="PANTHER" id="PTHR42850:SF2">
    <property type="entry name" value="BLL5683 PROTEIN"/>
    <property type="match status" value="1"/>
</dbReference>
<dbReference type="AlphaFoldDB" id="A0A6J4IT54"/>
<proteinExistence type="inferred from homology"/>
<dbReference type="GO" id="GO:0016791">
    <property type="term" value="F:phosphatase activity"/>
    <property type="evidence" value="ECO:0007669"/>
    <property type="project" value="TreeGrafter"/>
</dbReference>